<feature type="region of interest" description="Disordered" evidence="1">
    <location>
        <begin position="1"/>
        <end position="229"/>
    </location>
</feature>
<dbReference type="EMBL" id="KL198021">
    <property type="protein sequence ID" value="KDQ18730.1"/>
    <property type="molecule type" value="Genomic_DNA"/>
</dbReference>
<evidence type="ECO:0000313" key="2">
    <source>
        <dbReference type="EMBL" id="KDQ18730.1"/>
    </source>
</evidence>
<sequence>MVKDPMAWRKPLANGQPWPPVRPRRDASISNSNATAPTLVQTSSNFQPETVTRRAQNPSRGSPKPIRQDDDEEEEEQKPGDRKQSARGHAQSATPGGPRVSSSSLNPTPASTAREGAQARPGPSHSVMSEDDTRSSFPPDTQMSRDVAHTSTQAPALRATKRDRSSADLAPAPPSNITLRKKRPRLDEEDLHASVSHRTLDANVSGPSGETLRYTPWRSSMPAEPRLPARLETRRKSLAASTNAISVSPAGAYWSQKATPPGGSHQSPKHAPQPNVRQPIAQKLDRSPSKPAPARQSVPVVSTPSQIPPSRASIQLAGLPIQSFSDADFERVTRIGTEIVLARMSANHGFTPEVVTRAWEKTGDLVETDNLLRRMREAAALVADSLDADAQSETPATTPPLESVSGANSGVGGDREEKMVSTEPFPVYPQTPQGYSPPPESKASKLRTMGLNAFMVDVRTRSKSLPQKPQRQSSITKAEPPRPEIVPLRISSDVGVNSPRYRLSSIRKALGFKK</sequence>
<feature type="compositionally biased region" description="Polar residues" evidence="1">
    <location>
        <begin position="463"/>
        <end position="476"/>
    </location>
</feature>
<feature type="compositionally biased region" description="Polar residues" evidence="1">
    <location>
        <begin position="100"/>
        <end position="111"/>
    </location>
</feature>
<accession>A0A067MVK6</accession>
<gene>
    <name evidence="2" type="ORF">BOTBODRAFT_42324</name>
</gene>
<name>A0A067MVK6_BOTB1</name>
<dbReference type="InParanoid" id="A0A067MVK6"/>
<reference evidence="3" key="1">
    <citation type="journal article" date="2014" name="Proc. Natl. Acad. Sci. U.S.A.">
        <title>Extensive sampling of basidiomycete genomes demonstrates inadequacy of the white-rot/brown-rot paradigm for wood decay fungi.</title>
        <authorList>
            <person name="Riley R."/>
            <person name="Salamov A.A."/>
            <person name="Brown D.W."/>
            <person name="Nagy L.G."/>
            <person name="Floudas D."/>
            <person name="Held B.W."/>
            <person name="Levasseur A."/>
            <person name="Lombard V."/>
            <person name="Morin E."/>
            <person name="Otillar R."/>
            <person name="Lindquist E.A."/>
            <person name="Sun H."/>
            <person name="LaButti K.M."/>
            <person name="Schmutz J."/>
            <person name="Jabbour D."/>
            <person name="Luo H."/>
            <person name="Baker S.E."/>
            <person name="Pisabarro A.G."/>
            <person name="Walton J.D."/>
            <person name="Blanchette R.A."/>
            <person name="Henrissat B."/>
            <person name="Martin F."/>
            <person name="Cullen D."/>
            <person name="Hibbett D.S."/>
            <person name="Grigoriev I.V."/>
        </authorList>
    </citation>
    <scope>NUCLEOTIDE SEQUENCE [LARGE SCALE GENOMIC DNA]</scope>
    <source>
        <strain evidence="3">FD-172 SS1</strain>
    </source>
</reference>
<dbReference type="AlphaFoldDB" id="A0A067MVK6"/>
<feature type="region of interest" description="Disordered" evidence="1">
    <location>
        <begin position="387"/>
        <end position="418"/>
    </location>
</feature>
<evidence type="ECO:0000313" key="3">
    <source>
        <dbReference type="Proteomes" id="UP000027195"/>
    </source>
</evidence>
<evidence type="ECO:0000256" key="1">
    <source>
        <dbReference type="SAM" id="MobiDB-lite"/>
    </source>
</evidence>
<protein>
    <submittedName>
        <fullName evidence="2">Uncharacterized protein</fullName>
    </submittedName>
</protein>
<feature type="compositionally biased region" description="Polar residues" evidence="1">
    <location>
        <begin position="28"/>
        <end position="60"/>
    </location>
</feature>
<feature type="region of interest" description="Disordered" evidence="1">
    <location>
        <begin position="253"/>
        <end position="309"/>
    </location>
</feature>
<feature type="region of interest" description="Disordered" evidence="1">
    <location>
        <begin position="424"/>
        <end position="443"/>
    </location>
</feature>
<organism evidence="2 3">
    <name type="scientific">Botryobasidium botryosum (strain FD-172 SS1)</name>
    <dbReference type="NCBI Taxonomy" id="930990"/>
    <lineage>
        <taxon>Eukaryota</taxon>
        <taxon>Fungi</taxon>
        <taxon>Dikarya</taxon>
        <taxon>Basidiomycota</taxon>
        <taxon>Agaricomycotina</taxon>
        <taxon>Agaricomycetes</taxon>
        <taxon>Cantharellales</taxon>
        <taxon>Botryobasidiaceae</taxon>
        <taxon>Botryobasidium</taxon>
    </lineage>
</organism>
<proteinExistence type="predicted"/>
<keyword evidence="3" id="KW-1185">Reference proteome</keyword>
<feature type="compositionally biased region" description="Polar residues" evidence="1">
    <location>
        <begin position="135"/>
        <end position="154"/>
    </location>
</feature>
<dbReference type="HOGENOM" id="CLU_529946_0_0_1"/>
<dbReference type="Proteomes" id="UP000027195">
    <property type="component" value="Unassembled WGS sequence"/>
</dbReference>
<feature type="region of interest" description="Disordered" evidence="1">
    <location>
        <begin position="461"/>
        <end position="484"/>
    </location>
</feature>